<name>A0A6B1IKY5_9EURY</name>
<keyword evidence="1" id="KW-0472">Membrane</keyword>
<sequence>MVPLTAAGGQSQGEQSQPDLKLIIHRTIHQLLDREEERPGWYGDPLSTTWVGLALQAHDGHSDEIADIANELETWFDDIQVAHGYQVAALGLMAEFFQQYDRGRPIYDEIQNQFFAQIDEEIARREESDGPDTAQFQFFNSYIYLYCTLAGIKAYNRLDEYREFLAGEVEGQRVATWTEYDRMAFVETVALEIAEYDAEECRDVLQKMRRVDEEDLNEYELIPLVWFFQEQQDAMRGALSEEKFAQEVVDEIRQNLWQRLYDELPFELYLADEIDYEFTPDVQQLALLDQLLGRLDNTIWVFSTEQLEEHKAEIAEEKDQTIRENRRRKNIIEVGSAMLIGFILVDAVITYPPSASFMDASHFVQGITVFLLMHMEWRLEDISQDFGLTDSVPMVRDVVNMVEDRNWPAWILRLLFGLVGAGVVGYFWANIQAFFITF</sequence>
<comment type="caution">
    <text evidence="2">The sequence shown here is derived from an EMBL/GenBank/DDBJ whole genome shotgun (WGS) entry which is preliminary data.</text>
</comment>
<organism evidence="2 3">
    <name type="scientific">Halorubrum distributum</name>
    <dbReference type="NCBI Taxonomy" id="29283"/>
    <lineage>
        <taxon>Archaea</taxon>
        <taxon>Methanobacteriati</taxon>
        <taxon>Methanobacteriota</taxon>
        <taxon>Stenosarchaea group</taxon>
        <taxon>Halobacteria</taxon>
        <taxon>Halobacteriales</taxon>
        <taxon>Haloferacaceae</taxon>
        <taxon>Halorubrum</taxon>
        <taxon>Halorubrum distributum group</taxon>
    </lineage>
</organism>
<keyword evidence="1" id="KW-1133">Transmembrane helix</keyword>
<evidence type="ECO:0000313" key="3">
    <source>
        <dbReference type="Proteomes" id="UP000452321"/>
    </source>
</evidence>
<dbReference type="RefSeq" id="WP_159358132.1">
    <property type="nucleotide sequence ID" value="NZ_WMFC01000004.1"/>
</dbReference>
<accession>A0A6B1IKY5</accession>
<evidence type="ECO:0000256" key="1">
    <source>
        <dbReference type="SAM" id="Phobius"/>
    </source>
</evidence>
<evidence type="ECO:0000313" key="2">
    <source>
        <dbReference type="EMBL" id="MYL67034.1"/>
    </source>
</evidence>
<dbReference type="Proteomes" id="UP000452321">
    <property type="component" value="Unassembled WGS sequence"/>
</dbReference>
<keyword evidence="1" id="KW-0812">Transmembrane</keyword>
<dbReference type="AlphaFoldDB" id="A0A6B1IKY5"/>
<protein>
    <submittedName>
        <fullName evidence="2">Uncharacterized protein</fullName>
    </submittedName>
</protein>
<feature type="transmembrane region" description="Helical" evidence="1">
    <location>
        <begin position="410"/>
        <end position="429"/>
    </location>
</feature>
<proteinExistence type="predicted"/>
<feature type="transmembrane region" description="Helical" evidence="1">
    <location>
        <begin position="331"/>
        <end position="351"/>
    </location>
</feature>
<gene>
    <name evidence="2" type="ORF">GLW30_04755</name>
</gene>
<dbReference type="EMBL" id="WMFC01000004">
    <property type="protein sequence ID" value="MYL67034.1"/>
    <property type="molecule type" value="Genomic_DNA"/>
</dbReference>
<reference evidence="2 3" key="1">
    <citation type="submission" date="2019-11" db="EMBL/GenBank/DDBJ databases">
        <title>Genome sequences of 17 halophilic strains isolated from different environments.</title>
        <authorList>
            <person name="Furrow R.E."/>
        </authorList>
    </citation>
    <scope>NUCLEOTIDE SEQUENCE [LARGE SCALE GENOMIC DNA]</scope>
    <source>
        <strain evidence="2 3">22502_06_Cabo</strain>
    </source>
</reference>